<evidence type="ECO:0000256" key="3">
    <source>
        <dbReference type="ARBA" id="ARBA00023295"/>
    </source>
</evidence>
<dbReference type="PANTHER" id="PTHR10353">
    <property type="entry name" value="GLYCOSYL HYDROLASE"/>
    <property type="match status" value="1"/>
</dbReference>
<evidence type="ECO:0000256" key="4">
    <source>
        <dbReference type="SAM" id="SignalP"/>
    </source>
</evidence>
<dbReference type="EMBL" id="JACTNZ010000007">
    <property type="protein sequence ID" value="KAG5538997.1"/>
    <property type="molecule type" value="Genomic_DNA"/>
</dbReference>
<keyword evidence="3" id="KW-0326">Glycosidase</keyword>
<dbReference type="SUPFAM" id="SSF51445">
    <property type="entry name" value="(Trans)glycosidases"/>
    <property type="match status" value="3"/>
</dbReference>
<keyword evidence="4" id="KW-0732">Signal</keyword>
<proteinExistence type="inferred from homology"/>
<keyword evidence="2" id="KW-0378">Hydrolase</keyword>
<dbReference type="Proteomes" id="UP000823749">
    <property type="component" value="Chromosome 7"/>
</dbReference>
<dbReference type="GO" id="GO:0008422">
    <property type="term" value="F:beta-glucosidase activity"/>
    <property type="evidence" value="ECO:0007669"/>
    <property type="project" value="TreeGrafter"/>
</dbReference>
<reference evidence="5" key="1">
    <citation type="submission" date="2020-08" db="EMBL/GenBank/DDBJ databases">
        <title>Plant Genome Project.</title>
        <authorList>
            <person name="Zhang R.-G."/>
        </authorList>
    </citation>
    <scope>NUCLEOTIDE SEQUENCE</scope>
    <source>
        <strain evidence="5">WSP0</strain>
        <tissue evidence="5">Leaf</tissue>
    </source>
</reference>
<dbReference type="PANTHER" id="PTHR10353:SF318">
    <property type="entry name" value="BETA-GLUCOSIDASE 31-RELATED"/>
    <property type="match status" value="1"/>
</dbReference>
<dbReference type="InterPro" id="IPR017853">
    <property type="entry name" value="GH"/>
</dbReference>
<dbReference type="Gene3D" id="3.20.20.80">
    <property type="entry name" value="Glycosidases"/>
    <property type="match status" value="5"/>
</dbReference>
<evidence type="ECO:0000256" key="1">
    <source>
        <dbReference type="ARBA" id="ARBA00010838"/>
    </source>
</evidence>
<accession>A0AAV6JGR7</accession>
<evidence type="ECO:0000313" key="6">
    <source>
        <dbReference type="Proteomes" id="UP000823749"/>
    </source>
</evidence>
<comment type="similarity">
    <text evidence="1">Belongs to the glycosyl hydrolase 1 family.</text>
</comment>
<dbReference type="FunFam" id="3.20.20.80:FF:000020">
    <property type="entry name" value="Beta-glucosidase 12"/>
    <property type="match status" value="2"/>
</dbReference>
<evidence type="ECO:0000313" key="5">
    <source>
        <dbReference type="EMBL" id="KAG5538997.1"/>
    </source>
</evidence>
<protein>
    <submittedName>
        <fullName evidence="5">Uncharacterized protein</fullName>
    </submittedName>
</protein>
<dbReference type="InterPro" id="IPR033132">
    <property type="entry name" value="GH_1_N_CS"/>
</dbReference>
<comment type="caution">
    <text evidence="5">The sequence shown here is derived from an EMBL/GenBank/DDBJ whole genome shotgun (WGS) entry which is preliminary data.</text>
</comment>
<feature type="chain" id="PRO_5043630374" evidence="4">
    <location>
        <begin position="26"/>
        <end position="1128"/>
    </location>
</feature>
<dbReference type="AlphaFoldDB" id="A0AAV6JGR7"/>
<evidence type="ECO:0000256" key="2">
    <source>
        <dbReference type="ARBA" id="ARBA00022801"/>
    </source>
</evidence>
<dbReference type="PROSITE" id="PS00653">
    <property type="entry name" value="GLYCOSYL_HYDROL_F1_2"/>
    <property type="match status" value="1"/>
</dbReference>
<dbReference type="GO" id="GO:0005975">
    <property type="term" value="P:carbohydrate metabolic process"/>
    <property type="evidence" value="ECO:0007669"/>
    <property type="project" value="InterPro"/>
</dbReference>
<keyword evidence="6" id="KW-1185">Reference proteome</keyword>
<name>A0AAV6JGR7_9ERIC</name>
<dbReference type="InterPro" id="IPR001360">
    <property type="entry name" value="Glyco_hydro_1"/>
</dbReference>
<feature type="signal peptide" evidence="4">
    <location>
        <begin position="1"/>
        <end position="25"/>
    </location>
</feature>
<sequence length="1128" mass="127868">MALQGYVFWGLLVLTINSLARVSVATNFSSSFNRTIFPPGFVFGTASSAYQFEGAWKEGGKGLSIYDVFTHKYPDKFSNRSNGDVALDFYHRYKEDVQLMKFMGMDGFRFSISWTRVLPHGKLSGGVNKEGIAFYNSLIDELIANGLQPFVTIFHWDLPQALEDEYLGFLSPRIMDDFVDFAELCFKEFGDRVKHWITMNEPWTFIDNGYNDGALAPGRCSAWMNNDCPAGDSATEPYIAAHNMLLCHGATVKIYKEKYQASQKGQIGITLVTYWFLPYSNSKANVIAAQRALDFMYGWFIDPLVYGKYPEIMRQIVGKRLPEFTPEQAKLVKGSYDFIGLNYYTGNYAANEPSSNSVNVSYSSDSMTNQTTERNGVPIGNPTGVSIFYIFPKGLTDLLIYTKKKYNDPVIYITECGMGDYNNQTTKVGIQDYLRIYFYRRHLGALLNAIKAGVRVKGFFAWAFLDNFEWGSGYTLRGYDILDSIPKFGMALPGYVFWGLFVPMMINSLGHDSVATNFPSSFNRTSFPSDFVVGTASSSYQFEGAWKEGGKGPSMYDIFTHKYPDKFLNRSNGDVAVDFYQRYKASQKGQIGITLVSHWFLPYSNLVHNVKAAQRALDDFMYGWFMNPLTYGEYPETMRSIVGKRLPEFTPEQAKLVKGSCDFIGLNYYTGNYASDVPSANSVNVSYSSDSLANLTTERNGKPIGNPTAVSIFCIFPKGLQELLIYTKEKYNTPVIYITENGMDNVTTKGGVQDYLRIYFYRHHLGAVQNAIKAGVKVKGFFAWAFLDNFEWGSGYTEDVKLMKFMGMDGFRFSISWTRLLPSLKPFVTMFHWDLPQALEDEYGGFLSPRIVDDFANFTELCYKEFGDRVKHWITINEPWTYASQGYDIGALAPGRCSAWRKNDCPAGDSATEPYIVAHHMLLSHGAAVKVYKDKYQACQKGQIGITLVSQWYVPYSNSKSNVEAAQRALDFMYGWFMNPLTYGDYPETMRSIVGKRLPKFTHEQVKLVNGSFDFIGLNYYSGNFASNDPSANSVNDSYSSDSLANLTVERHGKLIGTPLYLMWNVIGRAGVTVKGFFAWAFLDNFEWGSGYTLRFGLGYVDYHDNLKRYPKDSALWFRKFNLKDEEY</sequence>
<dbReference type="PRINTS" id="PR00131">
    <property type="entry name" value="GLHYDRLASE1"/>
</dbReference>
<gene>
    <name evidence="5" type="ORF">RHGRI_019523</name>
</gene>
<dbReference type="Pfam" id="PF00232">
    <property type="entry name" value="Glyco_hydro_1"/>
    <property type="match status" value="5"/>
</dbReference>
<organism evidence="5 6">
    <name type="scientific">Rhododendron griersonianum</name>
    <dbReference type="NCBI Taxonomy" id="479676"/>
    <lineage>
        <taxon>Eukaryota</taxon>
        <taxon>Viridiplantae</taxon>
        <taxon>Streptophyta</taxon>
        <taxon>Embryophyta</taxon>
        <taxon>Tracheophyta</taxon>
        <taxon>Spermatophyta</taxon>
        <taxon>Magnoliopsida</taxon>
        <taxon>eudicotyledons</taxon>
        <taxon>Gunneridae</taxon>
        <taxon>Pentapetalae</taxon>
        <taxon>asterids</taxon>
        <taxon>Ericales</taxon>
        <taxon>Ericaceae</taxon>
        <taxon>Ericoideae</taxon>
        <taxon>Rhodoreae</taxon>
        <taxon>Rhododendron</taxon>
    </lineage>
</organism>